<name>A0A9K3KTM6_9STRA</name>
<proteinExistence type="predicted"/>
<organism evidence="2 3">
    <name type="scientific">Nitzschia inconspicua</name>
    <dbReference type="NCBI Taxonomy" id="303405"/>
    <lineage>
        <taxon>Eukaryota</taxon>
        <taxon>Sar</taxon>
        <taxon>Stramenopiles</taxon>
        <taxon>Ochrophyta</taxon>
        <taxon>Bacillariophyta</taxon>
        <taxon>Bacillariophyceae</taxon>
        <taxon>Bacillariophycidae</taxon>
        <taxon>Bacillariales</taxon>
        <taxon>Bacillariaceae</taxon>
        <taxon>Nitzschia</taxon>
    </lineage>
</organism>
<evidence type="ECO:0000313" key="2">
    <source>
        <dbReference type="EMBL" id="KAG7349700.1"/>
    </source>
</evidence>
<gene>
    <name evidence="2" type="ORF">IV203_012297</name>
</gene>
<dbReference type="Proteomes" id="UP000693970">
    <property type="component" value="Unassembled WGS sequence"/>
</dbReference>
<evidence type="ECO:0000256" key="1">
    <source>
        <dbReference type="SAM" id="Coils"/>
    </source>
</evidence>
<keyword evidence="3" id="KW-1185">Reference proteome</keyword>
<keyword evidence="1" id="KW-0175">Coiled coil</keyword>
<feature type="coiled-coil region" evidence="1">
    <location>
        <begin position="506"/>
        <end position="533"/>
    </location>
</feature>
<dbReference type="OrthoDB" id="46831at2759"/>
<comment type="caution">
    <text evidence="2">The sequence shown here is derived from an EMBL/GenBank/DDBJ whole genome shotgun (WGS) entry which is preliminary data.</text>
</comment>
<reference evidence="2" key="1">
    <citation type="journal article" date="2021" name="Sci. Rep.">
        <title>Diploid genomic architecture of Nitzschia inconspicua, an elite biomass production diatom.</title>
        <authorList>
            <person name="Oliver A."/>
            <person name="Podell S."/>
            <person name="Pinowska A."/>
            <person name="Traller J.C."/>
            <person name="Smith S.R."/>
            <person name="McClure R."/>
            <person name="Beliaev A."/>
            <person name="Bohutskyi P."/>
            <person name="Hill E.A."/>
            <person name="Rabines A."/>
            <person name="Zheng H."/>
            <person name="Allen L.Z."/>
            <person name="Kuo A."/>
            <person name="Grigoriev I.V."/>
            <person name="Allen A.E."/>
            <person name="Hazlebeck D."/>
            <person name="Allen E.E."/>
        </authorList>
    </citation>
    <scope>NUCLEOTIDE SEQUENCE</scope>
    <source>
        <strain evidence="2">Hildebrandi</strain>
    </source>
</reference>
<dbReference type="EMBL" id="JAGRRH010000019">
    <property type="protein sequence ID" value="KAG7349700.1"/>
    <property type="molecule type" value="Genomic_DNA"/>
</dbReference>
<protein>
    <submittedName>
        <fullName evidence="2">Uncharacterized protein</fullName>
    </submittedName>
</protein>
<dbReference type="AlphaFoldDB" id="A0A9K3KTM6"/>
<sequence length="695" mass="79043">MADDEEPTMMEDEGGEDMWDMPMKEEYHAHIRGLMGLAHGCIYRGKEMKFTKAQLLQLKPKHVYNYLCLKAYGKINPTDNDKPTGRASSLEYYKKAISFFLPNSHPWVEMPGTPAHGNPTRSKLVNNLVAKVRLAETRGEGKDTQATRPLEMIEYKAILSTFRATPGPMLQMKVKNPLMALYQWHLITRIDDVCNFKVSDPRPHPKWSFCLRQRVSWSKNVRDERQCPDQLLMASMNPAFCIFIALAHWLEIHLASYPNAIMLFSPKHPPPGRKEHKIFINTIIKKYRTHLGKVFGDRAFETLYDGDDDRPIGTHSCRKSASTYAKRCGRTEGQVDHRGRWKPAASKTSSVVSGVYIDPKEEATDAEVASDLCIGGPIKYKLKPAMVRHITLQWIREHVIPHISFRFTATRHDRLVYNLGLAFLCACMDTDHFGLPLPAITVSAVQAAYDAIPMDDKPEQPVDRVPIVCYRVRDQLHIDEVVAVDNVESGAPAVPAVIGAPGNNEMQALLIQVQDLKQEVQNLRTVVDAHERNGRSYLEGQFHRVNNNLRRFGGTIQGGLARHHPQAQQERLAAEEEAPEAGEQVYMPTLTPNLRTLQEMWREWQFGIGGRKAAKDWTPRERGNPAGRIKQTYYRRKCVWLILQRLINKGHNISGAISVMKDTYGQSTSVTDMQKAIVRDRRVYEDNGGLHPNFR</sequence>
<accession>A0A9K3KTM6</accession>
<evidence type="ECO:0000313" key="3">
    <source>
        <dbReference type="Proteomes" id="UP000693970"/>
    </source>
</evidence>
<reference evidence="2" key="2">
    <citation type="submission" date="2021-04" db="EMBL/GenBank/DDBJ databases">
        <authorList>
            <person name="Podell S."/>
        </authorList>
    </citation>
    <scope>NUCLEOTIDE SEQUENCE</scope>
    <source>
        <strain evidence="2">Hildebrandi</strain>
    </source>
</reference>